<gene>
    <name evidence="3" type="ORF">OCU04_008506</name>
</gene>
<evidence type="ECO:0000313" key="4">
    <source>
        <dbReference type="Proteomes" id="UP001152300"/>
    </source>
</evidence>
<dbReference type="AlphaFoldDB" id="A0A9X0AI71"/>
<protein>
    <recommendedName>
        <fullName evidence="2">C2H2-type domain-containing protein</fullName>
    </recommendedName>
</protein>
<dbReference type="PROSITE" id="PS00028">
    <property type="entry name" value="ZINC_FINGER_C2H2_1"/>
    <property type="match status" value="1"/>
</dbReference>
<feature type="region of interest" description="Disordered" evidence="1">
    <location>
        <begin position="25"/>
        <end position="135"/>
    </location>
</feature>
<dbReference type="EMBL" id="JAPEIS010000009">
    <property type="protein sequence ID" value="KAJ8063275.1"/>
    <property type="molecule type" value="Genomic_DNA"/>
</dbReference>
<dbReference type="InterPro" id="IPR013087">
    <property type="entry name" value="Znf_C2H2_type"/>
</dbReference>
<comment type="caution">
    <text evidence="3">The sequence shown here is derived from an EMBL/GenBank/DDBJ whole genome shotgun (WGS) entry which is preliminary data.</text>
</comment>
<evidence type="ECO:0000313" key="3">
    <source>
        <dbReference type="EMBL" id="KAJ8063275.1"/>
    </source>
</evidence>
<feature type="compositionally biased region" description="Basic residues" evidence="1">
    <location>
        <begin position="188"/>
        <end position="200"/>
    </location>
</feature>
<sequence>MSNTSERDIIDILQLHKSTIMLPSKSPAFQRGSHQQVVVQEDPRQRSRRRNSPQMHMENSPQPTSEQQQFEQNRQHVQMRPSQRPLLSPPQNNSYIENQVPLRTENDSRASTPQFSGFLQNESASRQQRLASRPSSMGYSLQTFYGQQGEELSPHEVSRNVTQVVIRSPSAPRRRRPPKNLSGTSSRKSQKSTIPKRRGRPPKDYTALVNSTNSDPLTAKGQKSAHSKKPNSQSDDNPPKRRGRPPKQPSPEVEIPLPNPHFQVYGCEWDKCPAKLHNLDTLRMHLSKVHGKRENGMFNCLWKGCTKVQTPNDGSTLPSESRIITKYNFENEDNWKRHVEKKHLIRFAWHMGDGPRNSLDGPQKYNASVLPAYLFDKNGVQVTPSVKDQQIEYGDPKETSAQRFKRTISGLDFVLNPIYNSNYASPILSAAKDGGENNEVHSSNADEDDGDDTNMEDIEDNEDNEDIEANF</sequence>
<name>A0A9X0AI71_9HELO</name>
<accession>A0A9X0AI71</accession>
<organism evidence="3 4">
    <name type="scientific">Sclerotinia nivalis</name>
    <dbReference type="NCBI Taxonomy" id="352851"/>
    <lineage>
        <taxon>Eukaryota</taxon>
        <taxon>Fungi</taxon>
        <taxon>Dikarya</taxon>
        <taxon>Ascomycota</taxon>
        <taxon>Pezizomycotina</taxon>
        <taxon>Leotiomycetes</taxon>
        <taxon>Helotiales</taxon>
        <taxon>Sclerotiniaceae</taxon>
        <taxon>Sclerotinia</taxon>
    </lineage>
</organism>
<evidence type="ECO:0000256" key="1">
    <source>
        <dbReference type="SAM" id="MobiDB-lite"/>
    </source>
</evidence>
<feature type="compositionally biased region" description="Polar residues" evidence="1">
    <location>
        <begin position="57"/>
        <end position="76"/>
    </location>
</feature>
<keyword evidence="4" id="KW-1185">Reference proteome</keyword>
<proteinExistence type="predicted"/>
<evidence type="ECO:0000259" key="2">
    <source>
        <dbReference type="PROSITE" id="PS00028"/>
    </source>
</evidence>
<feature type="region of interest" description="Disordered" evidence="1">
    <location>
        <begin position="430"/>
        <end position="471"/>
    </location>
</feature>
<feature type="compositionally biased region" description="Polar residues" evidence="1">
    <location>
        <begin position="109"/>
        <end position="135"/>
    </location>
</feature>
<dbReference type="OrthoDB" id="5424797at2759"/>
<feature type="domain" description="C2H2-type" evidence="2">
    <location>
        <begin position="267"/>
        <end position="290"/>
    </location>
</feature>
<reference evidence="3" key="1">
    <citation type="submission" date="2022-11" db="EMBL/GenBank/DDBJ databases">
        <title>Genome Resource of Sclerotinia nivalis Strain SnTB1, a Plant Pathogen Isolated from American Ginseng.</title>
        <authorList>
            <person name="Fan S."/>
        </authorList>
    </citation>
    <scope>NUCLEOTIDE SEQUENCE</scope>
    <source>
        <strain evidence="3">SnTB1</strain>
    </source>
</reference>
<feature type="compositionally biased region" description="Acidic residues" evidence="1">
    <location>
        <begin position="445"/>
        <end position="471"/>
    </location>
</feature>
<feature type="region of interest" description="Disordered" evidence="1">
    <location>
        <begin position="150"/>
        <end position="257"/>
    </location>
</feature>
<dbReference type="Proteomes" id="UP001152300">
    <property type="component" value="Unassembled WGS sequence"/>
</dbReference>